<evidence type="ECO:0000256" key="1">
    <source>
        <dbReference type="ARBA" id="ARBA00000148"/>
    </source>
</evidence>
<dbReference type="OrthoDB" id="9809429at2"/>
<protein>
    <recommendedName>
        <fullName evidence="8 9">Triosephosphate isomerase</fullName>
        <shortName evidence="8">TIM</shortName>
        <shortName evidence="8">TPI</shortName>
        <ecNumber evidence="8 9">5.3.1.1</ecNumber>
    </recommendedName>
    <alternativeName>
        <fullName evidence="8">Triose-phosphate isomerase</fullName>
    </alternativeName>
</protein>
<feature type="binding site" evidence="8">
    <location>
        <position position="180"/>
    </location>
    <ligand>
        <name>substrate</name>
    </ligand>
</feature>
<dbReference type="PROSITE" id="PS51440">
    <property type="entry name" value="TIM_2"/>
    <property type="match status" value="1"/>
</dbReference>
<dbReference type="PANTHER" id="PTHR21139:SF42">
    <property type="entry name" value="TRIOSEPHOSPHATE ISOMERASE"/>
    <property type="match status" value="1"/>
</dbReference>
<dbReference type="GO" id="GO:0046166">
    <property type="term" value="P:glyceraldehyde-3-phosphate biosynthetic process"/>
    <property type="evidence" value="ECO:0007669"/>
    <property type="project" value="TreeGrafter"/>
</dbReference>
<feature type="binding site" evidence="8">
    <location>
        <begin position="240"/>
        <end position="241"/>
    </location>
    <ligand>
        <name>substrate</name>
    </ligand>
</feature>
<comment type="similarity">
    <text evidence="3 8 9">Belongs to the triosephosphate isomerase family.</text>
</comment>
<dbReference type="GO" id="GO:0005829">
    <property type="term" value="C:cytosol"/>
    <property type="evidence" value="ECO:0007669"/>
    <property type="project" value="TreeGrafter"/>
</dbReference>
<keyword evidence="4 8" id="KW-0312">Gluconeogenesis</keyword>
<dbReference type="InParanoid" id="A0A4R2PV96"/>
<evidence type="ECO:0000256" key="3">
    <source>
        <dbReference type="ARBA" id="ARBA00007422"/>
    </source>
</evidence>
<dbReference type="RefSeq" id="WP_132706368.1">
    <property type="nucleotide sequence ID" value="NZ_JACIGF010000001.1"/>
</dbReference>
<dbReference type="PROSITE" id="PS00171">
    <property type="entry name" value="TIM_1"/>
    <property type="match status" value="1"/>
</dbReference>
<evidence type="ECO:0000313" key="11">
    <source>
        <dbReference type="Proteomes" id="UP000295399"/>
    </source>
</evidence>
<organism evidence="10 11">
    <name type="scientific">Rhodothalassium salexigens DSM 2132</name>
    <dbReference type="NCBI Taxonomy" id="1188247"/>
    <lineage>
        <taxon>Bacteria</taxon>
        <taxon>Pseudomonadati</taxon>
        <taxon>Pseudomonadota</taxon>
        <taxon>Alphaproteobacteria</taxon>
        <taxon>Rhodothalassiales</taxon>
        <taxon>Rhodothalassiaceae</taxon>
        <taxon>Rhodothalassium</taxon>
    </lineage>
</organism>
<dbReference type="Proteomes" id="UP000295399">
    <property type="component" value="Unassembled WGS sequence"/>
</dbReference>
<dbReference type="InterPro" id="IPR000652">
    <property type="entry name" value="Triosephosphate_isomerase"/>
</dbReference>
<dbReference type="GO" id="GO:0006094">
    <property type="term" value="P:gluconeogenesis"/>
    <property type="evidence" value="ECO:0007669"/>
    <property type="project" value="UniProtKB-UniRule"/>
</dbReference>
<dbReference type="EMBL" id="SLXO01000001">
    <property type="protein sequence ID" value="TCP38131.1"/>
    <property type="molecule type" value="Genomic_DNA"/>
</dbReference>
<dbReference type="UniPathway" id="UPA00109">
    <property type="reaction ID" value="UER00189"/>
</dbReference>
<evidence type="ECO:0000256" key="8">
    <source>
        <dbReference type="HAMAP-Rule" id="MF_00147"/>
    </source>
</evidence>
<feature type="binding site" evidence="8">
    <location>
        <position position="219"/>
    </location>
    <ligand>
        <name>substrate</name>
    </ligand>
</feature>
<dbReference type="InterPro" id="IPR020861">
    <property type="entry name" value="Triosephosphate_isomerase_AS"/>
</dbReference>
<comment type="subunit">
    <text evidence="8 9">Homodimer.</text>
</comment>
<accession>A0A4R2PV96</accession>
<sequence length="258" mass="26280">MVSPRRRLVAGNWKMNGSFAHLGAYMDALVQRLTGAEAACDVMICPPHPLVSLAVTATEACAERCQPIAVAGQDCHGQDQGAHTGDVAAGLLAELGAKAVIVGHSERRTDHGEDDATVAAKAAAAHRAGLTAIVCVGEALAVREAGDHEATVCAQLAASLPDGATPANTVVAYEPIWAIGTGRVAEVGDIAPMHQALRRTLEARLGAGAAALRLLYGGSVKPGNAAEIAAVDGVDGLLVGGASLKADDFDAILDAYRR</sequence>
<keyword evidence="11" id="KW-1185">Reference proteome</keyword>
<comment type="subcellular location">
    <subcellularLocation>
        <location evidence="8 9">Cytoplasm</location>
    </subcellularLocation>
</comment>
<dbReference type="GO" id="GO:0004807">
    <property type="term" value="F:triose-phosphate isomerase activity"/>
    <property type="evidence" value="ECO:0007669"/>
    <property type="project" value="UniProtKB-UniRule"/>
</dbReference>
<feature type="active site" description="Proton acceptor" evidence="8">
    <location>
        <position position="174"/>
    </location>
</feature>
<dbReference type="FunCoup" id="A0A4R2PV96">
    <property type="interactions" value="563"/>
</dbReference>
<feature type="binding site" evidence="8">
    <location>
        <begin position="12"/>
        <end position="14"/>
    </location>
    <ligand>
        <name>substrate</name>
    </ligand>
</feature>
<comment type="pathway">
    <text evidence="8 9">Carbohydrate biosynthesis; gluconeogenesis.</text>
</comment>
<dbReference type="InterPro" id="IPR035990">
    <property type="entry name" value="TIM_sf"/>
</dbReference>
<dbReference type="EC" id="5.3.1.1" evidence="8 9"/>
<dbReference type="NCBIfam" id="TIGR00419">
    <property type="entry name" value="tim"/>
    <property type="match status" value="1"/>
</dbReference>
<dbReference type="CDD" id="cd00311">
    <property type="entry name" value="TIM"/>
    <property type="match status" value="1"/>
</dbReference>
<evidence type="ECO:0000256" key="4">
    <source>
        <dbReference type="ARBA" id="ARBA00022432"/>
    </source>
</evidence>
<evidence type="ECO:0000256" key="2">
    <source>
        <dbReference type="ARBA" id="ARBA00004939"/>
    </source>
</evidence>
<evidence type="ECO:0000256" key="5">
    <source>
        <dbReference type="ARBA" id="ARBA00022490"/>
    </source>
</evidence>
<dbReference type="InterPro" id="IPR022896">
    <property type="entry name" value="TrioseP_Isoase_bac/euk"/>
</dbReference>
<dbReference type="UniPathway" id="UPA01066"/>
<comment type="pathway">
    <text evidence="8 9">Carbohydrate degradation; glycolysis; D-glyceraldehyde 3-phosphate from glycerone phosphate: step 1/1.</text>
</comment>
<evidence type="ECO:0000256" key="9">
    <source>
        <dbReference type="RuleBase" id="RU363013"/>
    </source>
</evidence>
<dbReference type="SUPFAM" id="SSF51351">
    <property type="entry name" value="Triosephosphate isomerase (TIM)"/>
    <property type="match status" value="1"/>
</dbReference>
<dbReference type="InterPro" id="IPR013785">
    <property type="entry name" value="Aldolase_TIM"/>
</dbReference>
<feature type="active site" description="Electrophile" evidence="8">
    <location>
        <position position="104"/>
    </location>
</feature>
<reference evidence="10 11" key="1">
    <citation type="submission" date="2019-03" db="EMBL/GenBank/DDBJ databases">
        <title>Genomic Encyclopedia of Type Strains, Phase IV (KMG-IV): sequencing the most valuable type-strain genomes for metagenomic binning, comparative biology and taxonomic classification.</title>
        <authorList>
            <person name="Goeker M."/>
        </authorList>
    </citation>
    <scope>NUCLEOTIDE SEQUENCE [LARGE SCALE GENOMIC DNA]</scope>
    <source>
        <strain evidence="10 11">DSM 2132</strain>
    </source>
</reference>
<evidence type="ECO:0000256" key="7">
    <source>
        <dbReference type="ARBA" id="ARBA00023235"/>
    </source>
</evidence>
<keyword evidence="7 8" id="KW-0413">Isomerase</keyword>
<dbReference type="PANTHER" id="PTHR21139">
    <property type="entry name" value="TRIOSEPHOSPHATE ISOMERASE"/>
    <property type="match status" value="1"/>
</dbReference>
<keyword evidence="5 8" id="KW-0963">Cytoplasm</keyword>
<dbReference type="Gene3D" id="3.20.20.70">
    <property type="entry name" value="Aldolase class I"/>
    <property type="match status" value="1"/>
</dbReference>
<dbReference type="UniPathway" id="UPA00138"/>
<gene>
    <name evidence="8" type="primary">tpiA</name>
    <name evidence="10" type="ORF">EV659_10125</name>
</gene>
<dbReference type="HAMAP" id="MF_00147_B">
    <property type="entry name" value="TIM_B"/>
    <property type="match status" value="1"/>
</dbReference>
<comment type="catalytic activity">
    <reaction evidence="1">
        <text>L-erythrulose 1-phosphate = D-erythrulose 4-phosphate</text>
        <dbReference type="Rhea" id="RHEA:49588"/>
        <dbReference type="ChEBI" id="CHEBI:58002"/>
        <dbReference type="ChEBI" id="CHEBI:90796"/>
        <dbReference type="EC" id="5.3.1.33"/>
    </reaction>
</comment>
<evidence type="ECO:0000313" key="10">
    <source>
        <dbReference type="EMBL" id="TCP38131.1"/>
    </source>
</evidence>
<comment type="caution">
    <text evidence="10">The sequence shown here is derived from an EMBL/GenBank/DDBJ whole genome shotgun (WGS) entry which is preliminary data.</text>
</comment>
<dbReference type="GO" id="GO:0006096">
    <property type="term" value="P:glycolytic process"/>
    <property type="evidence" value="ECO:0007669"/>
    <property type="project" value="UniProtKB-UniRule"/>
</dbReference>
<comment type="catalytic activity">
    <reaction evidence="8 9">
        <text>D-glyceraldehyde 3-phosphate = dihydroxyacetone phosphate</text>
        <dbReference type="Rhea" id="RHEA:18585"/>
        <dbReference type="ChEBI" id="CHEBI:57642"/>
        <dbReference type="ChEBI" id="CHEBI:59776"/>
        <dbReference type="EC" id="5.3.1.1"/>
    </reaction>
</comment>
<proteinExistence type="inferred from homology"/>
<comment type="function">
    <text evidence="8">Involved in the gluconeogenesis. Catalyzes stereospecifically the conversion of dihydroxyacetone phosphate (DHAP) to D-glyceraldehyde-3-phosphate (G3P).</text>
</comment>
<evidence type="ECO:0000256" key="6">
    <source>
        <dbReference type="ARBA" id="ARBA00023152"/>
    </source>
</evidence>
<name>A0A4R2PV96_RHOSA</name>
<dbReference type="AlphaFoldDB" id="A0A4R2PV96"/>
<dbReference type="Pfam" id="PF00121">
    <property type="entry name" value="TIM"/>
    <property type="match status" value="1"/>
</dbReference>
<dbReference type="GO" id="GO:0019563">
    <property type="term" value="P:glycerol catabolic process"/>
    <property type="evidence" value="ECO:0007669"/>
    <property type="project" value="TreeGrafter"/>
</dbReference>
<keyword evidence="6 8" id="KW-0324">Glycolysis</keyword>
<comment type="pathway">
    <text evidence="2">Carbohydrate metabolism; erythritol degradation.</text>
</comment>